<dbReference type="GO" id="GO:0008413">
    <property type="term" value="F:8-oxo-7,8-dihydroguanosine triphosphate pyrophosphatase activity"/>
    <property type="evidence" value="ECO:0007669"/>
    <property type="project" value="TreeGrafter"/>
</dbReference>
<sequence>MNERMIFPVVAAALVDSAGRVLLQQRPAGKPLAGLWEFPGGKVERGESPEAALIRELAEELEISVASDALTPAGFATEMLPDRHLLLMLYVVREWQGEARPHAATALRWEQPADMASLPMPPADPPLVRQLAACLAWDAAGIRRSAAALPDASPA</sequence>
<evidence type="ECO:0000313" key="20">
    <source>
        <dbReference type="Proteomes" id="UP000323502"/>
    </source>
</evidence>
<evidence type="ECO:0000256" key="14">
    <source>
        <dbReference type="ARBA" id="ARBA00041592"/>
    </source>
</evidence>
<dbReference type="SUPFAM" id="SSF55811">
    <property type="entry name" value="Nudix"/>
    <property type="match status" value="1"/>
</dbReference>
<dbReference type="Gene3D" id="3.90.79.10">
    <property type="entry name" value="Nucleoside Triphosphate Pyrophosphohydrolase"/>
    <property type="match status" value="1"/>
</dbReference>
<evidence type="ECO:0000256" key="12">
    <source>
        <dbReference type="ARBA" id="ARBA00038905"/>
    </source>
</evidence>
<keyword evidence="6" id="KW-0227">DNA damage</keyword>
<keyword evidence="9" id="KW-0234">DNA repair</keyword>
<evidence type="ECO:0000256" key="16">
    <source>
        <dbReference type="ARBA" id="ARBA00042798"/>
    </source>
</evidence>
<evidence type="ECO:0000256" key="15">
    <source>
        <dbReference type="ARBA" id="ARBA00041979"/>
    </source>
</evidence>
<dbReference type="InterPro" id="IPR000086">
    <property type="entry name" value="NUDIX_hydrolase_dom"/>
</dbReference>
<dbReference type="InterPro" id="IPR047127">
    <property type="entry name" value="MutT-like"/>
</dbReference>
<dbReference type="GO" id="GO:0046872">
    <property type="term" value="F:metal ion binding"/>
    <property type="evidence" value="ECO:0007669"/>
    <property type="project" value="UniProtKB-KW"/>
</dbReference>
<dbReference type="GO" id="GO:0006281">
    <property type="term" value="P:DNA repair"/>
    <property type="evidence" value="ECO:0007669"/>
    <property type="project" value="UniProtKB-KW"/>
</dbReference>
<keyword evidence="4" id="KW-0235">DNA replication</keyword>
<keyword evidence="20" id="KW-1185">Reference proteome</keyword>
<evidence type="ECO:0000256" key="11">
    <source>
        <dbReference type="ARBA" id="ARBA00036904"/>
    </source>
</evidence>
<evidence type="ECO:0000256" key="5">
    <source>
        <dbReference type="ARBA" id="ARBA00022723"/>
    </source>
</evidence>
<dbReference type="GO" id="GO:0035539">
    <property type="term" value="F:8-oxo-7,8-dihydrodeoxyguanosine triphosphate pyrophosphatase activity"/>
    <property type="evidence" value="ECO:0007669"/>
    <property type="project" value="UniProtKB-EC"/>
</dbReference>
<comment type="similarity">
    <text evidence="2">Belongs to the Nudix hydrolase family.</text>
</comment>
<accession>A0A1G7IX23</accession>
<evidence type="ECO:0000256" key="10">
    <source>
        <dbReference type="ARBA" id="ARBA00035861"/>
    </source>
</evidence>
<dbReference type="OrthoDB" id="9810648at2"/>
<evidence type="ECO:0000256" key="9">
    <source>
        <dbReference type="ARBA" id="ARBA00023204"/>
    </source>
</evidence>
<evidence type="ECO:0000256" key="2">
    <source>
        <dbReference type="ARBA" id="ARBA00005582"/>
    </source>
</evidence>
<evidence type="ECO:0000256" key="6">
    <source>
        <dbReference type="ARBA" id="ARBA00022763"/>
    </source>
</evidence>
<evidence type="ECO:0000313" key="19">
    <source>
        <dbReference type="EMBL" id="SDF17237.1"/>
    </source>
</evidence>
<dbReference type="GO" id="GO:0044716">
    <property type="term" value="F:8-oxo-GDP phosphatase activity"/>
    <property type="evidence" value="ECO:0007669"/>
    <property type="project" value="TreeGrafter"/>
</dbReference>
<dbReference type="RefSeq" id="WP_149681789.1">
    <property type="nucleotide sequence ID" value="NZ_FNBI01000002.1"/>
</dbReference>
<dbReference type="Pfam" id="PF00293">
    <property type="entry name" value="NUDIX"/>
    <property type="match status" value="1"/>
</dbReference>
<dbReference type="InterPro" id="IPR020476">
    <property type="entry name" value="Nudix_hydrolase"/>
</dbReference>
<dbReference type="CDD" id="cd03425">
    <property type="entry name" value="NUDIX_MutT_NudA_like"/>
    <property type="match status" value="1"/>
</dbReference>
<dbReference type="PROSITE" id="PS51462">
    <property type="entry name" value="NUDIX"/>
    <property type="match status" value="1"/>
</dbReference>
<reference evidence="19 20" key="1">
    <citation type="submission" date="2016-10" db="EMBL/GenBank/DDBJ databases">
        <authorList>
            <person name="Varghese N."/>
            <person name="Submissions S."/>
        </authorList>
    </citation>
    <scope>NUCLEOTIDE SEQUENCE [LARGE SCALE GENOMIC DNA]</scope>
    <source>
        <strain evidence="19 20">S7-754</strain>
    </source>
</reference>
<evidence type="ECO:0000313" key="21">
    <source>
        <dbReference type="Proteomes" id="UP000436801"/>
    </source>
</evidence>
<evidence type="ECO:0000313" key="18">
    <source>
        <dbReference type="EMBL" id="MWC44095.1"/>
    </source>
</evidence>
<gene>
    <name evidence="18" type="ORF">GQR91_10600</name>
    <name evidence="19" type="ORF">SAMN05216557_102415</name>
</gene>
<dbReference type="EMBL" id="WSUT01000005">
    <property type="protein sequence ID" value="MWC44095.1"/>
    <property type="molecule type" value="Genomic_DNA"/>
</dbReference>
<dbReference type="GO" id="GO:0006260">
    <property type="term" value="P:DNA replication"/>
    <property type="evidence" value="ECO:0007669"/>
    <property type="project" value="UniProtKB-KW"/>
</dbReference>
<dbReference type="PANTHER" id="PTHR47707">
    <property type="entry name" value="8-OXO-DGTP DIPHOSPHATASE"/>
    <property type="match status" value="1"/>
</dbReference>
<keyword evidence="7" id="KW-0378">Hydrolase</keyword>
<evidence type="ECO:0000256" key="7">
    <source>
        <dbReference type="ARBA" id="ARBA00022801"/>
    </source>
</evidence>
<evidence type="ECO:0000259" key="17">
    <source>
        <dbReference type="PROSITE" id="PS51462"/>
    </source>
</evidence>
<keyword evidence="5" id="KW-0479">Metal-binding</keyword>
<evidence type="ECO:0000256" key="1">
    <source>
        <dbReference type="ARBA" id="ARBA00001946"/>
    </source>
</evidence>
<organism evidence="19 20">
    <name type="scientific">Sphingomonas carotinifaciens</name>
    <dbReference type="NCBI Taxonomy" id="1166323"/>
    <lineage>
        <taxon>Bacteria</taxon>
        <taxon>Pseudomonadati</taxon>
        <taxon>Pseudomonadota</taxon>
        <taxon>Alphaproteobacteria</taxon>
        <taxon>Sphingomonadales</taxon>
        <taxon>Sphingomonadaceae</taxon>
        <taxon>Sphingomonas</taxon>
    </lineage>
</organism>
<comment type="catalytic activity">
    <reaction evidence="11">
        <text>8-oxo-GTP + H2O = 8-oxo-GMP + diphosphate + H(+)</text>
        <dbReference type="Rhea" id="RHEA:67616"/>
        <dbReference type="ChEBI" id="CHEBI:15377"/>
        <dbReference type="ChEBI" id="CHEBI:15378"/>
        <dbReference type="ChEBI" id="CHEBI:33019"/>
        <dbReference type="ChEBI" id="CHEBI:143553"/>
        <dbReference type="ChEBI" id="CHEBI:145694"/>
    </reaction>
</comment>
<dbReference type="PANTHER" id="PTHR47707:SF1">
    <property type="entry name" value="NUDIX HYDROLASE FAMILY PROTEIN"/>
    <property type="match status" value="1"/>
</dbReference>
<evidence type="ECO:0000256" key="4">
    <source>
        <dbReference type="ARBA" id="ARBA00022705"/>
    </source>
</evidence>
<dbReference type="Proteomes" id="UP000436801">
    <property type="component" value="Unassembled WGS sequence"/>
</dbReference>
<dbReference type="EC" id="3.6.1.55" evidence="12"/>
<evidence type="ECO:0000256" key="8">
    <source>
        <dbReference type="ARBA" id="ARBA00022842"/>
    </source>
</evidence>
<dbReference type="GO" id="GO:0044715">
    <property type="term" value="F:8-oxo-dGDP phosphatase activity"/>
    <property type="evidence" value="ECO:0007669"/>
    <property type="project" value="TreeGrafter"/>
</dbReference>
<dbReference type="InterPro" id="IPR015797">
    <property type="entry name" value="NUDIX_hydrolase-like_dom_sf"/>
</dbReference>
<keyword evidence="3" id="KW-0515">Mutator protein</keyword>
<proteinExistence type="inferred from homology"/>
<comment type="cofactor">
    <cofactor evidence="1">
        <name>Mg(2+)</name>
        <dbReference type="ChEBI" id="CHEBI:18420"/>
    </cofactor>
</comment>
<reference evidence="18 21" key="2">
    <citation type="submission" date="2019-12" db="EMBL/GenBank/DDBJ databases">
        <authorList>
            <person name="Zheng J."/>
        </authorList>
    </citation>
    <scope>NUCLEOTIDE SEQUENCE [LARGE SCALE GENOMIC DNA]</scope>
    <source>
        <strain evidence="18 21">DSM 27347</strain>
    </source>
</reference>
<evidence type="ECO:0000256" key="3">
    <source>
        <dbReference type="ARBA" id="ARBA00022457"/>
    </source>
</evidence>
<evidence type="ECO:0000256" key="13">
    <source>
        <dbReference type="ARBA" id="ARBA00040794"/>
    </source>
</evidence>
<dbReference type="Proteomes" id="UP000323502">
    <property type="component" value="Unassembled WGS sequence"/>
</dbReference>
<dbReference type="AlphaFoldDB" id="A0A1G7IX23"/>
<name>A0A1G7IX23_9SPHN</name>
<comment type="catalytic activity">
    <reaction evidence="10">
        <text>8-oxo-dGTP + H2O = 8-oxo-dGMP + diphosphate + H(+)</text>
        <dbReference type="Rhea" id="RHEA:31575"/>
        <dbReference type="ChEBI" id="CHEBI:15377"/>
        <dbReference type="ChEBI" id="CHEBI:15378"/>
        <dbReference type="ChEBI" id="CHEBI:33019"/>
        <dbReference type="ChEBI" id="CHEBI:63224"/>
        <dbReference type="ChEBI" id="CHEBI:77896"/>
        <dbReference type="EC" id="3.6.1.55"/>
    </reaction>
</comment>
<keyword evidence="8" id="KW-0460">Magnesium</keyword>
<feature type="domain" description="Nudix hydrolase" evidence="17">
    <location>
        <begin position="5"/>
        <end position="133"/>
    </location>
</feature>
<protein>
    <recommendedName>
        <fullName evidence="13">8-oxo-dGTP diphosphatase</fullName>
        <ecNumber evidence="12">3.6.1.55</ecNumber>
    </recommendedName>
    <alternativeName>
        <fullName evidence="16">7,8-dihydro-8-oxoguanine-triphosphatase</fullName>
    </alternativeName>
    <alternativeName>
        <fullName evidence="15">Mutator protein MutT</fullName>
    </alternativeName>
    <alternativeName>
        <fullName evidence="14">dGTP pyrophosphohydrolase</fullName>
    </alternativeName>
</protein>
<dbReference type="PRINTS" id="PR00502">
    <property type="entry name" value="NUDIXFAMILY"/>
</dbReference>
<dbReference type="EMBL" id="FNBI01000002">
    <property type="protein sequence ID" value="SDF17237.1"/>
    <property type="molecule type" value="Genomic_DNA"/>
</dbReference>